<evidence type="ECO:0000313" key="2">
    <source>
        <dbReference type="EMBL" id="SES31668.1"/>
    </source>
</evidence>
<reference evidence="2 3" key="1">
    <citation type="submission" date="2016-10" db="EMBL/GenBank/DDBJ databases">
        <authorList>
            <person name="de Groot N.N."/>
        </authorList>
    </citation>
    <scope>NUCLEOTIDE SEQUENCE [LARGE SCALE GENOMIC DNA]</scope>
    <source>
        <strain evidence="2 3">AR40</strain>
    </source>
</reference>
<dbReference type="PANTHER" id="PTHR46211">
    <property type="entry name" value="GLYCEROPHOSPHORYL DIESTER PHOSPHODIESTERASE"/>
    <property type="match status" value="1"/>
</dbReference>
<proteinExistence type="predicted"/>
<dbReference type="Proteomes" id="UP000182584">
    <property type="component" value="Unassembled WGS sequence"/>
</dbReference>
<dbReference type="SUPFAM" id="SSF51695">
    <property type="entry name" value="PLC-like phosphodiesterases"/>
    <property type="match status" value="1"/>
</dbReference>
<dbReference type="Gene3D" id="3.20.20.190">
    <property type="entry name" value="Phosphatidylinositol (PI) phosphodiesterase"/>
    <property type="match status" value="1"/>
</dbReference>
<feature type="domain" description="GP-PDE" evidence="1">
    <location>
        <begin position="40"/>
        <end position="306"/>
    </location>
</feature>
<dbReference type="GO" id="GO:0008081">
    <property type="term" value="F:phosphoric diester hydrolase activity"/>
    <property type="evidence" value="ECO:0007669"/>
    <property type="project" value="InterPro"/>
</dbReference>
<dbReference type="OrthoDB" id="384721at2"/>
<dbReference type="InterPro" id="IPR017946">
    <property type="entry name" value="PLC-like_Pdiesterase_TIM-brl"/>
</dbReference>
<dbReference type="eggNOG" id="COG0584">
    <property type="taxonomic scope" value="Bacteria"/>
</dbReference>
<evidence type="ECO:0000313" key="3">
    <source>
        <dbReference type="Proteomes" id="UP000182584"/>
    </source>
</evidence>
<organism evidence="2 3">
    <name type="scientific">Butyrivibrio fibrisolvens</name>
    <dbReference type="NCBI Taxonomy" id="831"/>
    <lineage>
        <taxon>Bacteria</taxon>
        <taxon>Bacillati</taxon>
        <taxon>Bacillota</taxon>
        <taxon>Clostridia</taxon>
        <taxon>Lachnospirales</taxon>
        <taxon>Lachnospiraceae</taxon>
        <taxon>Butyrivibrio</taxon>
    </lineage>
</organism>
<dbReference type="PANTHER" id="PTHR46211:SF14">
    <property type="entry name" value="GLYCEROPHOSPHODIESTER PHOSPHODIESTERASE"/>
    <property type="match status" value="1"/>
</dbReference>
<accession>A0A1H9WCN5</accession>
<name>A0A1H9WCN5_BUTFI</name>
<dbReference type="AlphaFoldDB" id="A0A1H9WCN5"/>
<dbReference type="InterPro" id="IPR030395">
    <property type="entry name" value="GP_PDE_dom"/>
</dbReference>
<evidence type="ECO:0000259" key="1">
    <source>
        <dbReference type="PROSITE" id="PS51704"/>
    </source>
</evidence>
<gene>
    <name evidence="2" type="ORF">SAMN04487884_12932</name>
</gene>
<dbReference type="GO" id="GO:0006629">
    <property type="term" value="P:lipid metabolic process"/>
    <property type="evidence" value="ECO:0007669"/>
    <property type="project" value="InterPro"/>
</dbReference>
<dbReference type="PROSITE" id="PS51704">
    <property type="entry name" value="GP_PDE"/>
    <property type="match status" value="1"/>
</dbReference>
<protein>
    <submittedName>
        <fullName evidence="2">Glycerophosphoryl diester phosphodiesterase</fullName>
    </submittedName>
</protein>
<dbReference type="EMBL" id="FOGJ01000029">
    <property type="protein sequence ID" value="SES31668.1"/>
    <property type="molecule type" value="Genomic_DNA"/>
</dbReference>
<dbReference type="RefSeq" id="WP_022757896.1">
    <property type="nucleotide sequence ID" value="NZ_FOGJ01000029.1"/>
</dbReference>
<sequence length="323" mass="37122">MGSKKILLTLASIPAALGGLYLAAVMPRIIKKPSKKPFVGKLYAHRGLHDNNSNAPENSMAAFRKAVEAGYGIECDVQLTRDGIPVIFHDFTLARVARYDKGFESHYPIHNLDGSLGVRGKVGDYSYEELQHFHLLDSDEKIPKFEDFLKMVDGKVPLIIELKIEAFDTGVCPVADGLLRSYKGDYCIESFNPLGLIWYRKHHPEVMRGQLAEEFLKDEKDEFHSKIWKVPSNLLLNFITRPDFVAYNYKHERNMSRRIVHRLYRNTAAAWTIKDQEALDKARGKFDIFIFDSFIPDMKEKAENMKEKADQFIEEGTREYTQL</sequence>
<dbReference type="Pfam" id="PF03009">
    <property type="entry name" value="GDPD"/>
    <property type="match status" value="1"/>
</dbReference>